<keyword evidence="9" id="KW-1185">Reference proteome</keyword>
<dbReference type="SMART" id="SM00947">
    <property type="entry name" value="Pro_CA"/>
    <property type="match status" value="1"/>
</dbReference>
<sequence length="228" mass="25959">MCDINQLLTNNEFWSNRNITNDPEFFHRLAAQQHPDYLWIGCSDSRVPANDIVGLAPGELFVHRNIANVIQMTDFNCLSVLQFAVEVLKVKHIIVCGHYGCGGVQAALGNEEHGFVDHWLGHIKEVYLKHQDEIDQLRFRQQKVNRLCELNVIEQVKNLTKIKTIQHAWQRSQSLSIHGWIYSICDGLIKNLEVTVSAIDAVEVPFRLTPTNRHTRPVIDTSLVGSTV</sequence>
<dbReference type="InterPro" id="IPR036874">
    <property type="entry name" value="Carbonic_anhydrase_sf"/>
</dbReference>
<protein>
    <recommendedName>
        <fullName evidence="7">Carbonic anhydrase</fullName>
        <ecNumber evidence="7">4.2.1.1</ecNumber>
    </recommendedName>
    <alternativeName>
        <fullName evidence="7">Carbonate dehydratase</fullName>
    </alternativeName>
</protein>
<dbReference type="GO" id="GO:0004089">
    <property type="term" value="F:carbonate dehydratase activity"/>
    <property type="evidence" value="ECO:0007669"/>
    <property type="project" value="UniProtKB-UniRule"/>
</dbReference>
<keyword evidence="2 6" id="KW-0479">Metal-binding</keyword>
<dbReference type="FunFam" id="3.40.1050.10:FF:000001">
    <property type="entry name" value="Carbonic anhydrase"/>
    <property type="match status" value="1"/>
</dbReference>
<reference evidence="8" key="1">
    <citation type="journal article" date="2014" name="Int. J. Syst. Evol. Microbiol.">
        <title>Complete genome sequence of Corynebacterium casei LMG S-19264T (=DSM 44701T), isolated from a smear-ripened cheese.</title>
        <authorList>
            <consortium name="US DOE Joint Genome Institute (JGI-PGF)"/>
            <person name="Walter F."/>
            <person name="Albersmeier A."/>
            <person name="Kalinowski J."/>
            <person name="Ruckert C."/>
        </authorList>
    </citation>
    <scope>NUCLEOTIDE SEQUENCE</scope>
    <source>
        <strain evidence="8">KCTC 42731</strain>
    </source>
</reference>
<keyword evidence="3 6" id="KW-0862">Zinc</keyword>
<keyword evidence="4 7" id="KW-0456">Lyase</keyword>
<feature type="binding site" evidence="6">
    <location>
        <position position="101"/>
    </location>
    <ligand>
        <name>Zn(2+)</name>
        <dbReference type="ChEBI" id="CHEBI:29105"/>
    </ligand>
</feature>
<evidence type="ECO:0000256" key="6">
    <source>
        <dbReference type="PIRSR" id="PIRSR601765-1"/>
    </source>
</evidence>
<comment type="similarity">
    <text evidence="1 7">Belongs to the beta-class carbonic anhydrase family.</text>
</comment>
<organism evidence="8 9">
    <name type="scientific">Thalassotalea marina</name>
    <dbReference type="NCBI Taxonomy" id="1673741"/>
    <lineage>
        <taxon>Bacteria</taxon>
        <taxon>Pseudomonadati</taxon>
        <taxon>Pseudomonadota</taxon>
        <taxon>Gammaproteobacteria</taxon>
        <taxon>Alteromonadales</taxon>
        <taxon>Colwelliaceae</taxon>
        <taxon>Thalassotalea</taxon>
    </lineage>
</organism>
<dbReference type="Gene3D" id="3.40.1050.10">
    <property type="entry name" value="Carbonic anhydrase"/>
    <property type="match status" value="1"/>
</dbReference>
<dbReference type="GO" id="GO:0015976">
    <property type="term" value="P:carbon utilization"/>
    <property type="evidence" value="ECO:0007669"/>
    <property type="project" value="InterPro"/>
</dbReference>
<comment type="catalytic activity">
    <reaction evidence="5 7">
        <text>hydrogencarbonate + H(+) = CO2 + H2O</text>
        <dbReference type="Rhea" id="RHEA:10748"/>
        <dbReference type="ChEBI" id="CHEBI:15377"/>
        <dbReference type="ChEBI" id="CHEBI:15378"/>
        <dbReference type="ChEBI" id="CHEBI:16526"/>
        <dbReference type="ChEBI" id="CHEBI:17544"/>
        <dbReference type="EC" id="4.2.1.1"/>
    </reaction>
</comment>
<evidence type="ECO:0000256" key="4">
    <source>
        <dbReference type="ARBA" id="ARBA00023239"/>
    </source>
</evidence>
<dbReference type="GO" id="GO:0008270">
    <property type="term" value="F:zinc ion binding"/>
    <property type="evidence" value="ECO:0007669"/>
    <property type="project" value="UniProtKB-UniRule"/>
</dbReference>
<evidence type="ECO:0000256" key="3">
    <source>
        <dbReference type="ARBA" id="ARBA00022833"/>
    </source>
</evidence>
<dbReference type="Proteomes" id="UP000623842">
    <property type="component" value="Unassembled WGS sequence"/>
</dbReference>
<dbReference type="AlphaFoldDB" id="A0A919BJP5"/>
<dbReference type="RefSeq" id="WP_189769935.1">
    <property type="nucleotide sequence ID" value="NZ_BNCK01000004.1"/>
</dbReference>
<evidence type="ECO:0000256" key="2">
    <source>
        <dbReference type="ARBA" id="ARBA00022723"/>
    </source>
</evidence>
<accession>A0A919BJP5</accession>
<comment type="cofactor">
    <cofactor evidence="6">
        <name>Zn(2+)</name>
        <dbReference type="ChEBI" id="CHEBI:29105"/>
    </cofactor>
    <text evidence="6">Binds 1 zinc ion per subunit.</text>
</comment>
<dbReference type="SUPFAM" id="SSF53056">
    <property type="entry name" value="beta-carbonic anhydrase, cab"/>
    <property type="match status" value="1"/>
</dbReference>
<dbReference type="PROSITE" id="PS00705">
    <property type="entry name" value="PROK_CO2_ANHYDRASE_2"/>
    <property type="match status" value="1"/>
</dbReference>
<reference evidence="8" key="2">
    <citation type="submission" date="2020-09" db="EMBL/GenBank/DDBJ databases">
        <authorList>
            <person name="Sun Q."/>
            <person name="Kim S."/>
        </authorList>
    </citation>
    <scope>NUCLEOTIDE SEQUENCE</scope>
    <source>
        <strain evidence="8">KCTC 42731</strain>
    </source>
</reference>
<comment type="function">
    <text evidence="7">Reversible hydration of carbon dioxide.</text>
</comment>
<evidence type="ECO:0000313" key="9">
    <source>
        <dbReference type="Proteomes" id="UP000623842"/>
    </source>
</evidence>
<proteinExistence type="inferred from homology"/>
<evidence type="ECO:0000256" key="1">
    <source>
        <dbReference type="ARBA" id="ARBA00006217"/>
    </source>
</evidence>
<gene>
    <name evidence="8" type="ORF">GCM10017161_20030</name>
</gene>
<dbReference type="InterPro" id="IPR001765">
    <property type="entry name" value="Carbonic_anhydrase"/>
</dbReference>
<feature type="binding site" evidence="6">
    <location>
        <position position="44"/>
    </location>
    <ligand>
        <name>Zn(2+)</name>
        <dbReference type="ChEBI" id="CHEBI:29105"/>
    </ligand>
</feature>
<feature type="binding site" evidence="6">
    <location>
        <position position="42"/>
    </location>
    <ligand>
        <name>Zn(2+)</name>
        <dbReference type="ChEBI" id="CHEBI:29105"/>
    </ligand>
</feature>
<evidence type="ECO:0000256" key="5">
    <source>
        <dbReference type="ARBA" id="ARBA00048348"/>
    </source>
</evidence>
<dbReference type="Pfam" id="PF00484">
    <property type="entry name" value="Pro_CA"/>
    <property type="match status" value="1"/>
</dbReference>
<dbReference type="PANTHER" id="PTHR11002:SF76">
    <property type="entry name" value="CARBONIC ANHYDRASE"/>
    <property type="match status" value="1"/>
</dbReference>
<dbReference type="NCBIfam" id="NF007756">
    <property type="entry name" value="PRK10437.1"/>
    <property type="match status" value="1"/>
</dbReference>
<dbReference type="PANTHER" id="PTHR11002">
    <property type="entry name" value="CARBONIC ANHYDRASE"/>
    <property type="match status" value="1"/>
</dbReference>
<evidence type="ECO:0000256" key="7">
    <source>
        <dbReference type="RuleBase" id="RU003956"/>
    </source>
</evidence>
<dbReference type="EMBL" id="BNCK01000004">
    <property type="protein sequence ID" value="GHF91990.1"/>
    <property type="molecule type" value="Genomic_DNA"/>
</dbReference>
<dbReference type="PROSITE" id="PS00704">
    <property type="entry name" value="PROK_CO2_ANHYDRASE_1"/>
    <property type="match status" value="1"/>
</dbReference>
<feature type="binding site" evidence="6">
    <location>
        <position position="98"/>
    </location>
    <ligand>
        <name>Zn(2+)</name>
        <dbReference type="ChEBI" id="CHEBI:29105"/>
    </ligand>
</feature>
<dbReference type="InterPro" id="IPR015892">
    <property type="entry name" value="Carbonic_anhydrase_CS"/>
</dbReference>
<dbReference type="CDD" id="cd00883">
    <property type="entry name" value="beta_CA_cladeA"/>
    <property type="match status" value="1"/>
</dbReference>
<dbReference type="EC" id="4.2.1.1" evidence="7"/>
<evidence type="ECO:0000313" key="8">
    <source>
        <dbReference type="EMBL" id="GHF91990.1"/>
    </source>
</evidence>
<name>A0A919BJP5_9GAMM</name>
<comment type="caution">
    <text evidence="8">The sequence shown here is derived from an EMBL/GenBank/DDBJ whole genome shotgun (WGS) entry which is preliminary data.</text>
</comment>